<organism evidence="1 2">
    <name type="scientific">Corynebacterium atypicum</name>
    <dbReference type="NCBI Taxonomy" id="191610"/>
    <lineage>
        <taxon>Bacteria</taxon>
        <taxon>Bacillati</taxon>
        <taxon>Actinomycetota</taxon>
        <taxon>Actinomycetes</taxon>
        <taxon>Mycobacteriales</taxon>
        <taxon>Corynebacteriaceae</taxon>
        <taxon>Corynebacterium</taxon>
    </lineage>
</organism>
<sequence>MSFGQDSAATPFADPTDTLLGWASKSELTLAEDMAQHAWFPQIGLTDDQLERTERLYGIFLARQIAAGASLAALLEVTPALAVTTLIARAGRLRAVGELGQEYLAGLGLSPSPESTALVTEFAAGRLDGLGLEAPAGASAEEILGLHAGLNTAEVPALLELLDEASPNASGHRDEILAAVSARAADMPMTAASFRLSPAHAAELVDGIEAVRAFSLEHPTSWLDRDRSQLTPRLPRRVDHAVVAELRERPVGTESRASAVGVAPRELRPRLVFDAARSRVCLRLPEQRVAHAPGSRDAEVSWRVTQGGTTRVFRTQRGWGEKDYAEALDVAVEKPVQDVTVADTTNGITWVVNVVPASDPAVIFAANGQYLSDKASLHHSRLTIVAPADARLVDVVAGEDVSVVETGAVHGWQGWNYHVVDSSQAASLQVLRAGQEPSAMFALRSVDPRQRVRFVHPSAPLSGLRTHNRLAVHSESLVAEFPPTLSGTTEIWQLSIAAFAGIGEATEEIAEPEQLEVPAEGGEFAIFDPEAYDAAWVGEYLVRLKGPRNESFRHRFAIIEGLLVEQDVEGGTALRIPAGKGLSAVRGRLRTGAKPVSVEPARPVVGEDQAAIELVAATQEGDQLPVTWSPAALRFQLPTASEPPQWRTSRIFLTGREVADAGALRVRAGGELEQPKVSVRNRHGSPVLTRALSREDALTWSTPTKEIAQAVRVLPQGQIDLEWSDPVAHRRVSVALARISATAHASGVEIDDGALHFSELSDDRPLGVWLWPATAPWAPARKIAQVQPVTPLPEELVGAGDLSVQLFSEDPFTSLRAPEHPADVAMMAAQPGYFSDQEPHLSQLSAFFSGSVDTPPAGADVLPIIWDHFGATVRKQEVARRVFQEDPATALQALSNSLVPAHLQPGRMISSGLVALNFGAAGTGRDEDQHRSAWIAALLALGELAVALDEGQQQEAVHILDRLEALAGHRLVETVLTGRDATLDTAVIDSSTVRIAQMNPAQQEQLISMFFANADIVPGPMMADGQRLMAIFETFRRRDELTEIVASEGLIKPAVKLLRAVRGANRGLYAAARVRFDKIEGVNTEQRENAWALAPVISLVFALAARLHAHGMIGKSATLGDALAGWSQLADVVPDLVTGDLLSAEAMVLAAKAAKASS</sequence>
<dbReference type="RefSeq" id="WP_038604996.1">
    <property type="nucleotide sequence ID" value="NZ_CP008944.1"/>
</dbReference>
<gene>
    <name evidence="1" type="ORF">CATYP_03900</name>
</gene>
<proteinExistence type="predicted"/>
<accession>A0ABM5QMC7</accession>
<keyword evidence="2" id="KW-1185">Reference proteome</keyword>
<evidence type="ECO:0000313" key="2">
    <source>
        <dbReference type="Proteomes" id="UP000028504"/>
    </source>
</evidence>
<evidence type="ECO:0000313" key="1">
    <source>
        <dbReference type="EMBL" id="AIG63936.1"/>
    </source>
</evidence>
<dbReference type="EMBL" id="CP008944">
    <property type="protein sequence ID" value="AIG63936.1"/>
    <property type="molecule type" value="Genomic_DNA"/>
</dbReference>
<name>A0ABM5QMC7_9CORY</name>
<reference evidence="1 2" key="1">
    <citation type="submission" date="2014-07" db="EMBL/GenBank/DDBJ databases">
        <title>Complete genome sequence of Corynebacterium atypicum DSM 44849: identifiction of the mycolic acid biosynthesis genes.</title>
        <authorList>
            <person name="Tippelt A."/>
            <person name="Mollmann S."/>
            <person name="Albersmeier A."/>
            <person name="Jaenicke S."/>
            <person name="Ruckert C."/>
            <person name="Tauch A."/>
        </authorList>
    </citation>
    <scope>NUCLEOTIDE SEQUENCE [LARGE SCALE GENOMIC DNA]</scope>
    <source>
        <strain evidence="1 2">R2070</strain>
    </source>
</reference>
<protein>
    <submittedName>
        <fullName evidence="1">Uncharacterized protein</fullName>
    </submittedName>
</protein>
<dbReference type="Proteomes" id="UP000028504">
    <property type="component" value="Chromosome"/>
</dbReference>